<reference evidence="3" key="1">
    <citation type="journal article" date="2015" name="Proc. Natl. Acad. Sci. U.S.A.">
        <title>Networks of energetic and metabolic interactions define dynamics in microbial communities.</title>
        <authorList>
            <person name="Embree M."/>
            <person name="Liu J.K."/>
            <person name="Al-Bassam M.M."/>
            <person name="Zengler K."/>
        </authorList>
    </citation>
    <scope>NUCLEOTIDE SEQUENCE</scope>
</reference>
<dbReference type="EC" id="5.1.1.7" evidence="3"/>
<dbReference type="GO" id="GO:0005829">
    <property type="term" value="C:cytosol"/>
    <property type="evidence" value="ECO:0007669"/>
    <property type="project" value="TreeGrafter"/>
</dbReference>
<evidence type="ECO:0000256" key="1">
    <source>
        <dbReference type="ARBA" id="ARBA00010219"/>
    </source>
</evidence>
<keyword evidence="2 3" id="KW-0413">Isomerase</keyword>
<dbReference type="AlphaFoldDB" id="A0A0W8F9M7"/>
<dbReference type="GO" id="GO:0009089">
    <property type="term" value="P:lysine biosynthetic process via diaminopimelate"/>
    <property type="evidence" value="ECO:0007669"/>
    <property type="project" value="InterPro"/>
</dbReference>
<evidence type="ECO:0000313" key="3">
    <source>
        <dbReference type="EMBL" id="KUG17486.1"/>
    </source>
</evidence>
<dbReference type="NCBIfam" id="TIGR00652">
    <property type="entry name" value="DapF"/>
    <property type="match status" value="1"/>
</dbReference>
<proteinExistence type="inferred from homology"/>
<organism evidence="3">
    <name type="scientific">hydrocarbon metagenome</name>
    <dbReference type="NCBI Taxonomy" id="938273"/>
    <lineage>
        <taxon>unclassified sequences</taxon>
        <taxon>metagenomes</taxon>
        <taxon>ecological metagenomes</taxon>
    </lineage>
</organism>
<dbReference type="Gene3D" id="3.10.310.10">
    <property type="entry name" value="Diaminopimelate Epimerase, Chain A, domain 1"/>
    <property type="match status" value="2"/>
</dbReference>
<dbReference type="EMBL" id="LNQE01001437">
    <property type="protein sequence ID" value="KUG17486.1"/>
    <property type="molecule type" value="Genomic_DNA"/>
</dbReference>
<dbReference type="GO" id="GO:0008837">
    <property type="term" value="F:diaminopimelate epimerase activity"/>
    <property type="evidence" value="ECO:0007669"/>
    <property type="project" value="UniProtKB-EC"/>
</dbReference>
<dbReference type="SUPFAM" id="SSF54506">
    <property type="entry name" value="Diaminopimelate epimerase-like"/>
    <property type="match status" value="2"/>
</dbReference>
<gene>
    <name evidence="3" type="ORF">ASZ90_012805</name>
</gene>
<dbReference type="PANTHER" id="PTHR31689">
    <property type="entry name" value="DIAMINOPIMELATE EPIMERASE, CHLOROPLASTIC"/>
    <property type="match status" value="1"/>
</dbReference>
<comment type="caution">
    <text evidence="3">The sequence shown here is derived from an EMBL/GenBank/DDBJ whole genome shotgun (WGS) entry which is preliminary data.</text>
</comment>
<dbReference type="HAMAP" id="MF_00197">
    <property type="entry name" value="DAP_epimerase"/>
    <property type="match status" value="1"/>
</dbReference>
<dbReference type="InterPro" id="IPR001653">
    <property type="entry name" value="DAP_epimerase_DapF"/>
</dbReference>
<dbReference type="Pfam" id="PF01678">
    <property type="entry name" value="DAP_epimerase"/>
    <property type="match status" value="2"/>
</dbReference>
<name>A0A0W8F9M7_9ZZZZ</name>
<comment type="similarity">
    <text evidence="1">Belongs to the diaminopimelate epimerase family.</text>
</comment>
<sequence length="303" mass="33241">MVYKMKLAEISEVELKDDPFLPHSLGFAKLHGNGNDFILVDEISRELVAESAKSRFAIACCRRSFGIGADGVLFLASSQRSDLGMRLFQPDGSEAEMCGNGIRCLAKYAWESGYVGQSFDVETLAGIIPIQVRERDGSFWARVDMGVPRFNRPSIPACGSGDLMDEQMGEFRVCAVNTGVPHAVIFVDDLDIDIYEAAPPIRHCSVFPEGANVDFVKLGSSLQIRTFERGVEGETFSCGTGAVASASVARRMGLVGDEVLVETKGGPLIINFEKDKAFMEGPAVTVYSAEMDEEYWWSLFREM</sequence>
<accession>A0A0W8F9M7</accession>
<dbReference type="PANTHER" id="PTHR31689:SF0">
    <property type="entry name" value="DIAMINOPIMELATE EPIMERASE"/>
    <property type="match status" value="1"/>
</dbReference>
<evidence type="ECO:0000256" key="2">
    <source>
        <dbReference type="ARBA" id="ARBA00023235"/>
    </source>
</evidence>
<protein>
    <submittedName>
        <fullName evidence="3">Diaminopimelate epimerase</fullName>
        <ecNumber evidence="3">5.1.1.7</ecNumber>
    </submittedName>
</protein>